<proteinExistence type="inferred from homology"/>
<dbReference type="InterPro" id="IPR011990">
    <property type="entry name" value="TPR-like_helical_dom_sf"/>
</dbReference>
<feature type="domain" description="Transglycosylase SLT" evidence="3">
    <location>
        <begin position="577"/>
        <end position="688"/>
    </location>
</feature>
<evidence type="ECO:0000259" key="4">
    <source>
        <dbReference type="Pfam" id="PF13525"/>
    </source>
</evidence>
<comment type="similarity">
    <text evidence="1">Belongs to the transglycosylase Slt family.</text>
</comment>
<dbReference type="Pfam" id="PF13174">
    <property type="entry name" value="TPR_6"/>
    <property type="match status" value="1"/>
</dbReference>
<keyword evidence="2" id="KW-0732">Signal</keyword>
<protein>
    <submittedName>
        <fullName evidence="5">Transglycosylase SLT domain-containing protein</fullName>
    </submittedName>
</protein>
<sequence>MGGSLASARYGSGEAERPEAILALIRKGAYREAFPLLKELADREPQSTWGKRALYLLGYTTYQLRELPQALGYYQQARKEYGQLGDYVEWQIARIYIAQGEHLKALETLKGLPEAYPWSLWLPWAQLYSAEELAALGRHPEAAEVLREFMRQHGRGPWASRALLDWARSLEAQGKTAEAWGLYQRLYTSHPASSESEAAWERMLALDPYKALTLPEHDLPAFQSRARQLTQEGRHRQALEAYQAILFWDPQSPEAEEARLQAALIYHGMRNRLRATRLLEQFAHHYPQSRHLPEALYSLGKTYWNTQQNDRGREPLQRLTSQFPDSPWAEKGLYVQGRMAEEEKELPQARKLYGQLLEAFPGGEMVSEAQWRLGWIQYQEGDPLQAAIQFRELSLRAGAQKWQEQALYWQGRALEKAQKADQAAPLFRSLTEEHGPSYYGVLGWQRWQGLVPPETLPEKPHPGPLVLPPDGLFSAERTPTLGEKPLFHLVRARELGEMGLVRDSQKEIAALAALLPPQKDSSFYVGKLYFQNGLYLKAIQTFNTLFQGLSPQERRALSLDFWRLLYPRRYWDSVQLHARQTQQSPFLLLALIRQESAFESTAVSSAGACGLMQLLPSTGEAVFRQTQQGEFQQDLLFHPEVNISLGARYLAQLLDRFEGDLHLALAGYNAGPARVQEWLRRHPGVDPEEFIETIPYEETRQYVKNILRNIFIYQKIYPQGTGIGDREQGTKEGMER</sequence>
<feature type="domain" description="Outer membrane lipoprotein BamD-like" evidence="4">
    <location>
        <begin position="225"/>
        <end position="330"/>
    </location>
</feature>
<evidence type="ECO:0000259" key="3">
    <source>
        <dbReference type="Pfam" id="PF01464"/>
    </source>
</evidence>
<evidence type="ECO:0000256" key="2">
    <source>
        <dbReference type="ARBA" id="ARBA00022729"/>
    </source>
</evidence>
<name>A0A932CQ70_UNCTE</name>
<dbReference type="CDD" id="cd13401">
    <property type="entry name" value="Slt70-like"/>
    <property type="match status" value="1"/>
</dbReference>
<evidence type="ECO:0000256" key="1">
    <source>
        <dbReference type="ARBA" id="ARBA00007734"/>
    </source>
</evidence>
<dbReference type="PANTHER" id="PTHR37423:SF2">
    <property type="entry name" value="MEMBRANE-BOUND LYTIC MUREIN TRANSGLYCOSYLASE C"/>
    <property type="match status" value="1"/>
</dbReference>
<dbReference type="SUPFAM" id="SSF53955">
    <property type="entry name" value="Lysozyme-like"/>
    <property type="match status" value="1"/>
</dbReference>
<dbReference type="InterPro" id="IPR008258">
    <property type="entry name" value="Transglycosylase_SLT_dom_1"/>
</dbReference>
<gene>
    <name evidence="5" type="ORF">HYY20_11415</name>
</gene>
<dbReference type="Proteomes" id="UP000769766">
    <property type="component" value="Unassembled WGS sequence"/>
</dbReference>
<dbReference type="Gene3D" id="1.10.530.10">
    <property type="match status" value="1"/>
</dbReference>
<evidence type="ECO:0000313" key="5">
    <source>
        <dbReference type="EMBL" id="MBI2877481.1"/>
    </source>
</evidence>
<comment type="caution">
    <text evidence="5">The sequence shown here is derived from an EMBL/GenBank/DDBJ whole genome shotgun (WGS) entry which is preliminary data.</text>
</comment>
<accession>A0A932CQ70</accession>
<dbReference type="InterPro" id="IPR023346">
    <property type="entry name" value="Lysozyme-like_dom_sf"/>
</dbReference>
<dbReference type="Pfam" id="PF13432">
    <property type="entry name" value="TPR_16"/>
    <property type="match status" value="2"/>
</dbReference>
<dbReference type="PANTHER" id="PTHR37423">
    <property type="entry name" value="SOLUBLE LYTIC MUREIN TRANSGLYCOSYLASE-RELATED"/>
    <property type="match status" value="1"/>
</dbReference>
<dbReference type="Gene3D" id="1.25.40.10">
    <property type="entry name" value="Tetratricopeptide repeat domain"/>
    <property type="match status" value="4"/>
</dbReference>
<dbReference type="AlphaFoldDB" id="A0A932CQ70"/>
<dbReference type="Pfam" id="PF01464">
    <property type="entry name" value="SLT"/>
    <property type="match status" value="1"/>
</dbReference>
<dbReference type="InterPro" id="IPR019734">
    <property type="entry name" value="TPR_rpt"/>
</dbReference>
<evidence type="ECO:0000313" key="6">
    <source>
        <dbReference type="Proteomes" id="UP000769766"/>
    </source>
</evidence>
<dbReference type="InterPro" id="IPR039565">
    <property type="entry name" value="BamD-like"/>
</dbReference>
<reference evidence="5" key="1">
    <citation type="submission" date="2020-07" db="EMBL/GenBank/DDBJ databases">
        <title>Huge and variable diversity of episymbiotic CPR bacteria and DPANN archaea in groundwater ecosystems.</title>
        <authorList>
            <person name="He C.Y."/>
            <person name="Keren R."/>
            <person name="Whittaker M."/>
            <person name="Farag I.F."/>
            <person name="Doudna J."/>
            <person name="Cate J.H.D."/>
            <person name="Banfield J.F."/>
        </authorList>
    </citation>
    <scope>NUCLEOTIDE SEQUENCE</scope>
    <source>
        <strain evidence="5">NC_groundwater_672_Ag_B-0.1um_62_36</strain>
    </source>
</reference>
<dbReference type="SMART" id="SM00028">
    <property type="entry name" value="TPR"/>
    <property type="match status" value="4"/>
</dbReference>
<dbReference type="EMBL" id="JACPRF010000348">
    <property type="protein sequence ID" value="MBI2877481.1"/>
    <property type="molecule type" value="Genomic_DNA"/>
</dbReference>
<dbReference type="Pfam" id="PF13525">
    <property type="entry name" value="YfiO"/>
    <property type="match status" value="1"/>
</dbReference>
<dbReference type="SUPFAM" id="SSF48452">
    <property type="entry name" value="TPR-like"/>
    <property type="match status" value="2"/>
</dbReference>
<organism evidence="5 6">
    <name type="scientific">Tectimicrobiota bacterium</name>
    <dbReference type="NCBI Taxonomy" id="2528274"/>
    <lineage>
        <taxon>Bacteria</taxon>
        <taxon>Pseudomonadati</taxon>
        <taxon>Nitrospinota/Tectimicrobiota group</taxon>
        <taxon>Candidatus Tectimicrobiota</taxon>
    </lineage>
</organism>